<comment type="subcellular location">
    <subcellularLocation>
        <location evidence="1">Nucleus</location>
        <location evidence="1">Nucleolus</location>
    </subcellularLocation>
</comment>
<evidence type="ECO:0000313" key="9">
    <source>
        <dbReference type="EMBL" id="CED82934.1"/>
    </source>
</evidence>
<feature type="region of interest" description="Disordered" evidence="7">
    <location>
        <begin position="413"/>
        <end position="432"/>
    </location>
</feature>
<evidence type="ECO:0000256" key="1">
    <source>
        <dbReference type="ARBA" id="ARBA00004604"/>
    </source>
</evidence>
<feature type="region of interest" description="Disordered" evidence="7">
    <location>
        <begin position="325"/>
        <end position="355"/>
    </location>
</feature>
<feature type="repeat" description="WD" evidence="6">
    <location>
        <begin position="716"/>
        <end position="748"/>
    </location>
</feature>
<reference evidence="9" key="1">
    <citation type="submission" date="2014-08" db="EMBL/GenBank/DDBJ databases">
        <authorList>
            <person name="Sharma Rahul"/>
            <person name="Thines Marco"/>
        </authorList>
    </citation>
    <scope>NUCLEOTIDE SEQUENCE</scope>
</reference>
<dbReference type="InterPro" id="IPR007148">
    <property type="entry name" value="SSU_processome_Utp12"/>
</dbReference>
<dbReference type="InterPro" id="IPR019775">
    <property type="entry name" value="WD40_repeat_CS"/>
</dbReference>
<dbReference type="GO" id="GO:0032040">
    <property type="term" value="C:small-subunit processome"/>
    <property type="evidence" value="ECO:0007669"/>
    <property type="project" value="TreeGrafter"/>
</dbReference>
<feature type="repeat" description="WD" evidence="6">
    <location>
        <begin position="156"/>
        <end position="203"/>
    </location>
</feature>
<feature type="domain" description="Small-subunit processome Utp12" evidence="8">
    <location>
        <begin position="859"/>
        <end position="962"/>
    </location>
</feature>
<evidence type="ECO:0000256" key="7">
    <source>
        <dbReference type="SAM" id="MobiDB-lite"/>
    </source>
</evidence>
<dbReference type="GO" id="GO:0030515">
    <property type="term" value="F:snoRNA binding"/>
    <property type="evidence" value="ECO:0007669"/>
    <property type="project" value="TreeGrafter"/>
</dbReference>
<dbReference type="FunFam" id="2.130.10.10:FF:000157">
    <property type="entry name" value="WD repeat domain 3"/>
    <property type="match status" value="1"/>
</dbReference>
<dbReference type="CDD" id="cd00200">
    <property type="entry name" value="WD40"/>
    <property type="match status" value="1"/>
</dbReference>
<feature type="repeat" description="WD" evidence="6">
    <location>
        <begin position="674"/>
        <end position="715"/>
    </location>
</feature>
<dbReference type="PROSITE" id="PS50082">
    <property type="entry name" value="WD_REPEATS_2"/>
    <property type="match status" value="7"/>
</dbReference>
<evidence type="ECO:0000256" key="2">
    <source>
        <dbReference type="ARBA" id="ARBA00022574"/>
    </source>
</evidence>
<keyword evidence="2 6" id="KW-0853">WD repeat</keyword>
<proteinExistence type="inferred from homology"/>
<organism evidence="9">
    <name type="scientific">Phaffia rhodozyma</name>
    <name type="common">Yeast</name>
    <name type="synonym">Xanthophyllomyces dendrorhous</name>
    <dbReference type="NCBI Taxonomy" id="264483"/>
    <lineage>
        <taxon>Eukaryota</taxon>
        <taxon>Fungi</taxon>
        <taxon>Dikarya</taxon>
        <taxon>Basidiomycota</taxon>
        <taxon>Agaricomycotina</taxon>
        <taxon>Tremellomycetes</taxon>
        <taxon>Cystofilobasidiales</taxon>
        <taxon>Mrakiaceae</taxon>
        <taxon>Phaffia</taxon>
    </lineage>
</organism>
<feature type="compositionally biased region" description="Basic residues" evidence="7">
    <location>
        <begin position="328"/>
        <end position="338"/>
    </location>
</feature>
<dbReference type="InterPro" id="IPR036322">
    <property type="entry name" value="WD40_repeat_dom_sf"/>
</dbReference>
<feature type="repeat" description="WD" evidence="6">
    <location>
        <begin position="632"/>
        <end position="673"/>
    </location>
</feature>
<dbReference type="FunFam" id="2.130.10.10:FF:000178">
    <property type="entry name" value="WD repeat domain 3"/>
    <property type="match status" value="1"/>
</dbReference>
<dbReference type="Pfam" id="PF04003">
    <property type="entry name" value="Utp12"/>
    <property type="match status" value="1"/>
</dbReference>
<dbReference type="InterPro" id="IPR015943">
    <property type="entry name" value="WD40/YVTN_repeat-like_dom_sf"/>
</dbReference>
<dbReference type="PRINTS" id="PR00320">
    <property type="entry name" value="GPROTEINBRPT"/>
</dbReference>
<dbReference type="InterPro" id="IPR051570">
    <property type="entry name" value="TBC1_cilium_biogenesis"/>
</dbReference>
<dbReference type="GO" id="GO:0034388">
    <property type="term" value="C:Pwp2p-containing subcomplex of 90S preribosome"/>
    <property type="evidence" value="ECO:0007669"/>
    <property type="project" value="TreeGrafter"/>
</dbReference>
<dbReference type="Pfam" id="PF25173">
    <property type="entry name" value="Beta-prop_WDR3_1st"/>
    <property type="match status" value="1"/>
</dbReference>
<feature type="repeat" description="WD" evidence="6">
    <location>
        <begin position="442"/>
        <end position="482"/>
    </location>
</feature>
<dbReference type="Gene3D" id="2.130.10.10">
    <property type="entry name" value="YVTN repeat-like/Quinoprotein amine dehydrogenase"/>
    <property type="match status" value="3"/>
</dbReference>
<dbReference type="InterPro" id="IPR001680">
    <property type="entry name" value="WD40_rpt"/>
</dbReference>
<dbReference type="Pfam" id="PF25172">
    <property type="entry name" value="Beta-prop_WDR3_2nd"/>
    <property type="match status" value="1"/>
</dbReference>
<keyword evidence="3" id="KW-0677">Repeat</keyword>
<dbReference type="AlphaFoldDB" id="A0A0F7SQI5"/>
<dbReference type="PROSITE" id="PS00678">
    <property type="entry name" value="WD_REPEATS_1"/>
    <property type="match status" value="3"/>
</dbReference>
<evidence type="ECO:0000256" key="6">
    <source>
        <dbReference type="PROSITE-ProRule" id="PRU00221"/>
    </source>
</evidence>
<evidence type="ECO:0000256" key="5">
    <source>
        <dbReference type="ARBA" id="ARBA00038229"/>
    </source>
</evidence>
<dbReference type="PANTHER" id="PTHR19853">
    <property type="entry name" value="WD REPEAT CONTAINING PROTEIN 3 WDR3"/>
    <property type="match status" value="1"/>
</dbReference>
<dbReference type="PANTHER" id="PTHR19853:SF0">
    <property type="entry name" value="WD REPEAT-CONTAINING PROTEIN 3"/>
    <property type="match status" value="1"/>
</dbReference>
<evidence type="ECO:0000256" key="4">
    <source>
        <dbReference type="ARBA" id="ARBA00023242"/>
    </source>
</evidence>
<feature type="repeat" description="WD" evidence="6">
    <location>
        <begin position="523"/>
        <end position="557"/>
    </location>
</feature>
<dbReference type="PROSITE" id="PS50294">
    <property type="entry name" value="WD_REPEATS_REGION"/>
    <property type="match status" value="5"/>
</dbReference>
<keyword evidence="4" id="KW-0539">Nucleus</keyword>
<protein>
    <submittedName>
        <fullName evidence="9">WD40-repeat-containing subunit of the 18S rRNA processing complex</fullName>
    </submittedName>
</protein>
<evidence type="ECO:0000256" key="3">
    <source>
        <dbReference type="ARBA" id="ARBA00022737"/>
    </source>
</evidence>
<dbReference type="GO" id="GO:0030490">
    <property type="term" value="P:maturation of SSU-rRNA"/>
    <property type="evidence" value="ECO:0007669"/>
    <property type="project" value="TreeGrafter"/>
</dbReference>
<dbReference type="SMART" id="SM00320">
    <property type="entry name" value="WD40"/>
    <property type="match status" value="13"/>
</dbReference>
<feature type="repeat" description="WD" evidence="6">
    <location>
        <begin position="114"/>
        <end position="155"/>
    </location>
</feature>
<dbReference type="EMBL" id="LN483142">
    <property type="protein sequence ID" value="CED82934.1"/>
    <property type="molecule type" value="Genomic_DNA"/>
</dbReference>
<evidence type="ECO:0000259" key="8">
    <source>
        <dbReference type="Pfam" id="PF04003"/>
    </source>
</evidence>
<dbReference type="InterPro" id="IPR020472">
    <property type="entry name" value="WD40_PAC1"/>
</dbReference>
<sequence>MVRSYLRHEPTQAFGLIASPQGNSLFDGKLAYVPALEDILVWHVKTAKLVSMWHSPSHTSPVTRIASSNSTVSSSSSSSSPLYAVGYQDGSVRLWSFPPSTSSQEREATEIVCFNGHKKSVTAMSWDHRGGRLASGGTEGEIVIWDVEDERGIVRLHSHRSPISSLTFLPHPTVSNHPGYLISTSLDTLLKLWDLQTSHCIQTVVAHRAGVSAASVRFIPPGEDAVIGEDGEEEGKLFGQWEVATGSQEGEVKGWVINEQSLVHGIKEADDGELPVLIHPLSSVPLPTSSSPITNLAYHPTSPLLFVLTSDKTVSALRIRTDAEVDKKKARRKKREREKKKDGAAAAADDEDKGEEKVTTWGDKFVLWCQIHSSSKIKSFSFSPDTEETAAASSSSVKPQLTVLIHNASNAVSTHSVPLPPSTGKPSKDVTPESNLIAGIDLPGHRADIRCLDISGGDDLVASGSNGQVKIWNLKTLACVRTMETGYAICLTWLPGDRHIIVGTKAGTLLLYDVSSSTLISETQAHTAAIWSIQVRPDGKGLVSGSADKDVKFWDFELVEMEDVSQTVVDRMGNERKFKNKVLTIVHTRTLKMTDDVLSVRYTPDGKFLAIALLDATVKVFYQDTLKFFLSLYGHKLPVLSMDVSADSKLLITSSADKNIKIWGLDFGDCHKSIYAHEESVMAVQFENEGHYFWSVGKDRAVKYWDGDKFEMIQKLEGHHGEVWALATSKQGKFVVTGSHDRSIRVWEKTDEPLFLDEEREKETDRLFDANLAESLNRTADHEAQGAETAEATEVTKQTSDTLMAGEKIMEALDLADEERLTYQDYLDAKKTLAGSAAGDQLQPPEKNPLLKAMGDIDPEENVLKVVEKIPNASLTDALVVLPFRYVTSMLQCLSYWAQKEWNTSLLSRILLFLLRTHHAQIVSNNVMRPTIISLRTYLRSALRRQKETVGYNLAALKFLQRQVESDKTASFWETEGMDEEKVRAKIEEGQKKRKRVII</sequence>
<name>A0A0F7SQI5_PHARH</name>
<dbReference type="SUPFAM" id="SSF50978">
    <property type="entry name" value="WD40 repeat-like"/>
    <property type="match status" value="2"/>
</dbReference>
<comment type="similarity">
    <text evidence="5">Belongs to the WD repeat WDR3/UTP12 family.</text>
</comment>
<accession>A0A0F7SQI5</accession>